<protein>
    <submittedName>
        <fullName evidence="1">DUF937 domain-containing protein</fullName>
    </submittedName>
</protein>
<sequence length="247" mass="27402">MLNWFDLMRQAQTSAGFGALAQQFNLSDEQSQKAMAAFMPAFAMGLQRATDTNDPSRFLQSMMSDAYQNFWQTAGQAFSTQAQREGRKLLDQLFGSDDVSRRIAHQMADYVGVTLGLMQQMLPIMAGIMAGSMYQAMSAQGQSFPMVTPEAGAARGARTSTDPWMELWTGWMKAVSPESKSARNPFEEMMAVFLPPPALAKPAPQKAPPPALAWEEMMEAGREMQQQYLTSLQAIFDEAWKTGKAKR</sequence>
<evidence type="ECO:0000313" key="2">
    <source>
        <dbReference type="Proteomes" id="UP000599312"/>
    </source>
</evidence>
<dbReference type="InterPro" id="IPR009282">
    <property type="entry name" value="DUF937"/>
</dbReference>
<dbReference type="AlphaFoldDB" id="A0A931FN05"/>
<dbReference type="Pfam" id="PF06078">
    <property type="entry name" value="DUF937"/>
    <property type="match status" value="1"/>
</dbReference>
<dbReference type="Proteomes" id="UP000599312">
    <property type="component" value="Unassembled WGS sequence"/>
</dbReference>
<accession>A0A931FN05</accession>
<dbReference type="RefSeq" id="WP_196269794.1">
    <property type="nucleotide sequence ID" value="NZ_JADQDO010000001.1"/>
</dbReference>
<comment type="caution">
    <text evidence="1">The sequence shown here is derived from an EMBL/GenBank/DDBJ whole genome shotgun (WGS) entry which is preliminary data.</text>
</comment>
<keyword evidence="2" id="KW-1185">Reference proteome</keyword>
<organism evidence="1 2">
    <name type="scientific">Microvirga alba</name>
    <dbReference type="NCBI Taxonomy" id="2791025"/>
    <lineage>
        <taxon>Bacteria</taxon>
        <taxon>Pseudomonadati</taxon>
        <taxon>Pseudomonadota</taxon>
        <taxon>Alphaproteobacteria</taxon>
        <taxon>Hyphomicrobiales</taxon>
        <taxon>Methylobacteriaceae</taxon>
        <taxon>Microvirga</taxon>
    </lineage>
</organism>
<reference evidence="1" key="1">
    <citation type="submission" date="2020-11" db="EMBL/GenBank/DDBJ databases">
        <authorList>
            <person name="Kim M.K."/>
        </authorList>
    </citation>
    <scope>NUCLEOTIDE SEQUENCE</scope>
    <source>
        <strain evidence="1">BT350</strain>
    </source>
</reference>
<dbReference type="EMBL" id="JADQDO010000001">
    <property type="protein sequence ID" value="MBF9231787.1"/>
    <property type="molecule type" value="Genomic_DNA"/>
</dbReference>
<proteinExistence type="predicted"/>
<name>A0A931FN05_9HYPH</name>
<gene>
    <name evidence="1" type="ORF">I2H38_00195</name>
</gene>
<evidence type="ECO:0000313" key="1">
    <source>
        <dbReference type="EMBL" id="MBF9231787.1"/>
    </source>
</evidence>